<name>A0A8B6M9Q5_METTU</name>
<protein>
    <submittedName>
        <fullName evidence="1">Uncharacterized protein</fullName>
    </submittedName>
</protein>
<evidence type="ECO:0000313" key="1">
    <source>
        <dbReference type="EMBL" id="VTZ51231.1"/>
    </source>
</evidence>
<organism evidence="1 2">
    <name type="scientific">Methylocella tundrae</name>
    <dbReference type="NCBI Taxonomy" id="227605"/>
    <lineage>
        <taxon>Bacteria</taxon>
        <taxon>Pseudomonadati</taxon>
        <taxon>Pseudomonadota</taxon>
        <taxon>Alphaproteobacteria</taxon>
        <taxon>Hyphomicrobiales</taxon>
        <taxon>Beijerinckiaceae</taxon>
        <taxon>Methylocella</taxon>
    </lineage>
</organism>
<dbReference type="AlphaFoldDB" id="A0A8B6M9Q5"/>
<gene>
    <name evidence="1" type="ORF">MPC4_330031</name>
</gene>
<comment type="caution">
    <text evidence="1">The sequence shown here is derived from an EMBL/GenBank/DDBJ whole genome shotgun (WGS) entry which is preliminary data.</text>
</comment>
<accession>A0A8B6M9Q5</accession>
<proteinExistence type="predicted"/>
<dbReference type="Proteomes" id="UP000485880">
    <property type="component" value="Unassembled WGS sequence"/>
</dbReference>
<keyword evidence="2" id="KW-1185">Reference proteome</keyword>
<sequence>MFSRRLFDQWSVEITHRGKDVTLEEDGYTNRLDNAPGNDFSLAGFALNILKLVSHSPNRAIEHFPDDRNRPTRLFSGFHWSALAPSARYAWMPLRIRRSRTHSASRRSFIWRQRIAFINRLNALFNRVPSGAGVV</sequence>
<dbReference type="EMBL" id="CABFMQ020000091">
    <property type="protein sequence ID" value="VTZ51231.1"/>
    <property type="molecule type" value="Genomic_DNA"/>
</dbReference>
<evidence type="ECO:0000313" key="2">
    <source>
        <dbReference type="Proteomes" id="UP000485880"/>
    </source>
</evidence>
<reference evidence="1 2" key="1">
    <citation type="submission" date="2019-05" db="EMBL/GenBank/DDBJ databases">
        <authorList>
            <person name="Farhan Ul Haque M."/>
        </authorList>
    </citation>
    <scope>NUCLEOTIDE SEQUENCE [LARGE SCALE GENOMIC DNA]</scope>
    <source>
        <strain evidence="1">2</strain>
    </source>
</reference>